<gene>
    <name evidence="1" type="ORF">CQ13_33405</name>
</gene>
<comment type="caution">
    <text evidence="1">The sequence shown here is derived from an EMBL/GenBank/DDBJ whole genome shotgun (WGS) entry which is preliminary data.</text>
</comment>
<keyword evidence="2" id="KW-1185">Reference proteome</keyword>
<evidence type="ECO:0000313" key="2">
    <source>
        <dbReference type="Proteomes" id="UP000052023"/>
    </source>
</evidence>
<evidence type="ECO:0000313" key="1">
    <source>
        <dbReference type="EMBL" id="KRR19657.1"/>
    </source>
</evidence>
<dbReference type="RefSeq" id="WP_057846625.1">
    <property type="nucleotide sequence ID" value="NZ_LLYA01000184.1"/>
</dbReference>
<dbReference type="AlphaFoldDB" id="A0A0R3MHE3"/>
<dbReference type="EMBL" id="LLYA01000184">
    <property type="protein sequence ID" value="KRR19657.1"/>
    <property type="molecule type" value="Genomic_DNA"/>
</dbReference>
<reference evidence="1 2" key="1">
    <citation type="submission" date="2014-03" db="EMBL/GenBank/DDBJ databases">
        <title>Bradyrhizobium valentinum sp. nov., isolated from effective nodules of Lupinus mariae-josephae, a lupine endemic of basic-lime soils in Eastern Spain.</title>
        <authorList>
            <person name="Duran D."/>
            <person name="Rey L."/>
            <person name="Navarro A."/>
            <person name="Busquets A."/>
            <person name="Imperial J."/>
            <person name="Ruiz-Argueso T."/>
        </authorList>
    </citation>
    <scope>NUCLEOTIDE SEQUENCE [LARGE SCALE GENOMIC DNA]</scope>
    <source>
        <strain evidence="1 2">Ro19</strain>
    </source>
</reference>
<name>A0A0R3MHE3_9BRAD</name>
<organism evidence="1 2">
    <name type="scientific">Bradyrhizobium retamae</name>
    <dbReference type="NCBI Taxonomy" id="1300035"/>
    <lineage>
        <taxon>Bacteria</taxon>
        <taxon>Pseudomonadati</taxon>
        <taxon>Pseudomonadota</taxon>
        <taxon>Alphaproteobacteria</taxon>
        <taxon>Hyphomicrobiales</taxon>
        <taxon>Nitrobacteraceae</taxon>
        <taxon>Bradyrhizobium</taxon>
    </lineage>
</organism>
<dbReference type="OrthoDB" id="8243166at2"/>
<sequence length="61" mass="6670">MILMEGCRYLDAVRMRRNSSQSTGIQIVKPKVLDDNPLAPEHSLAGVIEAENATARAFVNA</sequence>
<accession>A0A0R3MHE3</accession>
<protein>
    <submittedName>
        <fullName evidence="1">Uncharacterized protein</fullName>
    </submittedName>
</protein>
<proteinExistence type="predicted"/>
<dbReference type="Proteomes" id="UP000052023">
    <property type="component" value="Unassembled WGS sequence"/>
</dbReference>